<dbReference type="GO" id="GO:0032259">
    <property type="term" value="P:methylation"/>
    <property type="evidence" value="ECO:0007669"/>
    <property type="project" value="UniProtKB-KW"/>
</dbReference>
<keyword evidence="1 2" id="KW-0808">Transferase</keyword>
<dbReference type="CDD" id="cd02440">
    <property type="entry name" value="AdoMet_MTases"/>
    <property type="match status" value="1"/>
</dbReference>
<dbReference type="PANTHER" id="PTHR43861:SF3">
    <property type="entry name" value="PUTATIVE (AFU_ORTHOLOGUE AFUA_2G14390)-RELATED"/>
    <property type="match status" value="1"/>
</dbReference>
<dbReference type="AlphaFoldDB" id="A0A6C1BY84"/>
<organism evidence="2 3">
    <name type="scientific">Streptomyces albus</name>
    <dbReference type="NCBI Taxonomy" id="1888"/>
    <lineage>
        <taxon>Bacteria</taxon>
        <taxon>Bacillati</taxon>
        <taxon>Actinomycetota</taxon>
        <taxon>Actinomycetes</taxon>
        <taxon>Kitasatosporales</taxon>
        <taxon>Streptomycetaceae</taxon>
        <taxon>Streptomyces</taxon>
    </lineage>
</organism>
<dbReference type="InterPro" id="IPR029063">
    <property type="entry name" value="SAM-dependent_MTases_sf"/>
</dbReference>
<dbReference type="GO" id="GO:0008168">
    <property type="term" value="F:methyltransferase activity"/>
    <property type="evidence" value="ECO:0007669"/>
    <property type="project" value="UniProtKB-KW"/>
</dbReference>
<comment type="caution">
    <text evidence="2">The sequence shown here is derived from an EMBL/GenBank/DDBJ whole genome shotgun (WGS) entry which is preliminary data.</text>
</comment>
<name>A0A6C1BY84_9ACTN</name>
<dbReference type="GeneID" id="75184432"/>
<proteinExistence type="predicted"/>
<reference evidence="2 3" key="1">
    <citation type="submission" date="2018-10" db="EMBL/GenBank/DDBJ databases">
        <title>Isolation of pseudouridimycin from Streptomyces albus DSM 40763.</title>
        <authorList>
            <person name="Rosenqvist P."/>
            <person name="Metsae-Ketelae M."/>
            <person name="Virta P."/>
        </authorList>
    </citation>
    <scope>NUCLEOTIDE SEQUENCE [LARGE SCALE GENOMIC DNA]</scope>
    <source>
        <strain evidence="2 3">DSM 40763</strain>
    </source>
</reference>
<dbReference type="Gene3D" id="3.40.50.150">
    <property type="entry name" value="Vaccinia Virus protein VP39"/>
    <property type="match status" value="1"/>
</dbReference>
<dbReference type="PANTHER" id="PTHR43861">
    <property type="entry name" value="TRANS-ACONITATE 2-METHYLTRANSFERASE-RELATED"/>
    <property type="match status" value="1"/>
</dbReference>
<evidence type="ECO:0000256" key="1">
    <source>
        <dbReference type="ARBA" id="ARBA00022679"/>
    </source>
</evidence>
<protein>
    <submittedName>
        <fullName evidence="2">Class I SAM-dependent methyltransferase</fullName>
    </submittedName>
</protein>
<dbReference type="RefSeq" id="WP_016468230.1">
    <property type="nucleotide sequence ID" value="NZ_BNEJ01000017.1"/>
</dbReference>
<evidence type="ECO:0000313" key="2">
    <source>
        <dbReference type="EMBL" id="TGG89752.1"/>
    </source>
</evidence>
<evidence type="ECO:0000313" key="3">
    <source>
        <dbReference type="Proteomes" id="UP000298111"/>
    </source>
</evidence>
<accession>A0A6C1BY84</accession>
<sequence>MTAAEPAPEEFGAGYWEQRYRHHHGTSRPHAPSPQLVAEVAALEPGTALDAGCGEGADARWLAARGWRVTAVDVAATALHRAQQHALASDDPAAAERIDWQQADLLHWTPEHRFDLVTSQYVHLPGPRETFFRRLAAAVAPGGTLLIVGHDPADRHTAAQGPGADAYVTAEDIAAVLDPGTWDVLVAETRTRTVTGPDGSGAELCDAVLRARRREG</sequence>
<dbReference type="InterPro" id="IPR041698">
    <property type="entry name" value="Methyltransf_25"/>
</dbReference>
<dbReference type="Pfam" id="PF13649">
    <property type="entry name" value="Methyltransf_25"/>
    <property type="match status" value="1"/>
</dbReference>
<gene>
    <name evidence="2" type="ORF">D8771_02410</name>
</gene>
<dbReference type="SUPFAM" id="SSF53335">
    <property type="entry name" value="S-adenosyl-L-methionine-dependent methyltransferases"/>
    <property type="match status" value="1"/>
</dbReference>
<dbReference type="Proteomes" id="UP000298111">
    <property type="component" value="Unassembled WGS sequence"/>
</dbReference>
<dbReference type="GO" id="GO:0017000">
    <property type="term" value="P:antibiotic biosynthetic process"/>
    <property type="evidence" value="ECO:0007669"/>
    <property type="project" value="UniProtKB-ARBA"/>
</dbReference>
<dbReference type="EMBL" id="RCIY01000002">
    <property type="protein sequence ID" value="TGG89752.1"/>
    <property type="molecule type" value="Genomic_DNA"/>
</dbReference>
<keyword evidence="2" id="KW-0489">Methyltransferase</keyword>